<dbReference type="UniPathway" id="UPA00665"/>
<evidence type="ECO:0000256" key="8">
    <source>
        <dbReference type="ARBA" id="ARBA00023136"/>
    </source>
</evidence>
<keyword evidence="11" id="KW-0449">Lipoprotein</keyword>
<evidence type="ECO:0000256" key="1">
    <source>
        <dbReference type="ARBA" id="ARBA00006139"/>
    </source>
</evidence>
<feature type="active site" evidence="9">
    <location>
        <position position="119"/>
    </location>
</feature>
<evidence type="ECO:0000256" key="7">
    <source>
        <dbReference type="ARBA" id="ARBA00022989"/>
    </source>
</evidence>
<evidence type="ECO:0000256" key="9">
    <source>
        <dbReference type="HAMAP-Rule" id="MF_00161"/>
    </source>
</evidence>
<keyword evidence="4 9" id="KW-0812">Transmembrane</keyword>
<comment type="caution">
    <text evidence="9">Lacks conserved residue(s) required for the propagation of feature annotation.</text>
</comment>
<keyword evidence="7 9" id="KW-1133">Transmembrane helix</keyword>
<dbReference type="InterPro" id="IPR001872">
    <property type="entry name" value="Peptidase_A8"/>
</dbReference>
<dbReference type="PRINTS" id="PR00781">
    <property type="entry name" value="LIPOSIGPTASE"/>
</dbReference>
<keyword evidence="3 9" id="KW-0645">Protease</keyword>
<comment type="subcellular location">
    <subcellularLocation>
        <location evidence="9">Cell membrane</location>
        <topology evidence="9">Multi-pass membrane protein</topology>
    </subcellularLocation>
</comment>
<comment type="catalytic activity">
    <reaction evidence="9">
        <text>Release of signal peptides from bacterial membrane prolipoproteins. Hydrolyzes -Xaa-Yaa-Zaa-|-(S,diacylglyceryl)Cys-, in which Xaa is hydrophobic (preferably Leu), and Yaa (Ala or Ser) and Zaa (Gly or Ala) have small, neutral side chains.</text>
        <dbReference type="EC" id="3.4.23.36"/>
    </reaction>
</comment>
<keyword evidence="6 9" id="KW-0378">Hydrolase</keyword>
<gene>
    <name evidence="9 11" type="primary">lspA</name>
    <name evidence="11" type="ORF">SSCH_470013</name>
</gene>
<dbReference type="RefSeq" id="WP_198142373.1">
    <property type="nucleotide sequence ID" value="NZ_CDRZ01000244.1"/>
</dbReference>
<feature type="active site" evidence="9">
    <location>
        <position position="133"/>
    </location>
</feature>
<dbReference type="EMBL" id="CDRZ01000244">
    <property type="protein sequence ID" value="CEO89385.1"/>
    <property type="molecule type" value="Genomic_DNA"/>
</dbReference>
<proteinExistence type="inferred from homology"/>
<evidence type="ECO:0000256" key="4">
    <source>
        <dbReference type="ARBA" id="ARBA00022692"/>
    </source>
</evidence>
<evidence type="ECO:0000256" key="2">
    <source>
        <dbReference type="ARBA" id="ARBA00022475"/>
    </source>
</evidence>
<protein>
    <recommendedName>
        <fullName evidence="9">Lipoprotein signal peptidase</fullName>
        <ecNumber evidence="9">3.4.23.36</ecNumber>
    </recommendedName>
    <alternativeName>
        <fullName evidence="9">Prolipoprotein signal peptidase</fullName>
    </alternativeName>
    <alternativeName>
        <fullName evidence="9">Signal peptidase II</fullName>
        <shortName evidence="9">SPase II</shortName>
    </alternativeName>
</protein>
<dbReference type="NCBIfam" id="TIGR00077">
    <property type="entry name" value="lspA"/>
    <property type="match status" value="1"/>
</dbReference>
<evidence type="ECO:0000313" key="11">
    <source>
        <dbReference type="EMBL" id="CEO89385.1"/>
    </source>
</evidence>
<evidence type="ECO:0000313" key="12">
    <source>
        <dbReference type="Proteomes" id="UP000046155"/>
    </source>
</evidence>
<keyword evidence="5 9" id="KW-0064">Aspartyl protease</keyword>
<organism evidence="11 12">
    <name type="scientific">Syntrophaceticus schinkii</name>
    <dbReference type="NCBI Taxonomy" id="499207"/>
    <lineage>
        <taxon>Bacteria</taxon>
        <taxon>Bacillati</taxon>
        <taxon>Bacillota</taxon>
        <taxon>Clostridia</taxon>
        <taxon>Thermoanaerobacterales</taxon>
        <taxon>Thermoanaerobacterales Family III. Incertae Sedis</taxon>
        <taxon>Syntrophaceticus</taxon>
    </lineage>
</organism>
<keyword evidence="12" id="KW-1185">Reference proteome</keyword>
<feature type="transmembrane region" description="Helical" evidence="9">
    <location>
        <begin position="129"/>
        <end position="149"/>
    </location>
</feature>
<dbReference type="EC" id="3.4.23.36" evidence="9"/>
<comment type="pathway">
    <text evidence="9">Protein modification; lipoprotein biosynthesis (signal peptide cleavage).</text>
</comment>
<evidence type="ECO:0000256" key="5">
    <source>
        <dbReference type="ARBA" id="ARBA00022750"/>
    </source>
</evidence>
<evidence type="ECO:0000256" key="6">
    <source>
        <dbReference type="ARBA" id="ARBA00022801"/>
    </source>
</evidence>
<dbReference type="GO" id="GO:0006508">
    <property type="term" value="P:proteolysis"/>
    <property type="evidence" value="ECO:0007669"/>
    <property type="project" value="UniProtKB-KW"/>
</dbReference>
<evidence type="ECO:0000256" key="3">
    <source>
        <dbReference type="ARBA" id="ARBA00022670"/>
    </source>
</evidence>
<comment type="similarity">
    <text evidence="1 9 10">Belongs to the peptidase A8 family.</text>
</comment>
<dbReference type="GO" id="GO:0005886">
    <property type="term" value="C:plasma membrane"/>
    <property type="evidence" value="ECO:0007669"/>
    <property type="project" value="UniProtKB-SubCell"/>
</dbReference>
<sequence>MKKEILNVVLFFFTTFVLLAVDQVTKVVIVNHMRPGESIPVIERIFHITYVRNPGGAFGILAHRTEIFIVLAVLFIIIVLALPVYFPGRNLKLTCALAILTGGVMGNLVDRLRSGYVVDFLDFRVWPVFNAADIFIFTGTALLFIFFIAKNKLKGVP</sequence>
<name>A0A0B7MH43_9FIRM</name>
<dbReference type="PANTHER" id="PTHR33695">
    <property type="entry name" value="LIPOPROTEIN SIGNAL PEPTIDASE"/>
    <property type="match status" value="1"/>
</dbReference>
<dbReference type="HAMAP" id="MF_00161">
    <property type="entry name" value="LspA"/>
    <property type="match status" value="1"/>
</dbReference>
<feature type="transmembrane region" description="Helical" evidence="9">
    <location>
        <begin position="67"/>
        <end position="86"/>
    </location>
</feature>
<keyword evidence="2 9" id="KW-1003">Cell membrane</keyword>
<dbReference type="Pfam" id="PF01252">
    <property type="entry name" value="Peptidase_A8"/>
    <property type="match status" value="1"/>
</dbReference>
<accession>A0A0B7MH43</accession>
<dbReference type="Proteomes" id="UP000046155">
    <property type="component" value="Unassembled WGS sequence"/>
</dbReference>
<dbReference type="GO" id="GO:0004190">
    <property type="term" value="F:aspartic-type endopeptidase activity"/>
    <property type="evidence" value="ECO:0007669"/>
    <property type="project" value="UniProtKB-UniRule"/>
</dbReference>
<keyword evidence="8 9" id="KW-0472">Membrane</keyword>
<feature type="transmembrane region" description="Helical" evidence="9">
    <location>
        <begin position="93"/>
        <end position="109"/>
    </location>
</feature>
<dbReference type="AlphaFoldDB" id="A0A0B7MH43"/>
<reference evidence="12" key="1">
    <citation type="submission" date="2015-01" db="EMBL/GenBank/DDBJ databases">
        <authorList>
            <person name="Manzoor Shahid"/>
            <person name="Zubair Saima"/>
        </authorList>
    </citation>
    <scope>NUCLEOTIDE SEQUENCE [LARGE SCALE GENOMIC DNA]</scope>
    <source>
        <strain evidence="12">Sp3</strain>
    </source>
</reference>
<comment type="function">
    <text evidence="9">This protein specifically catalyzes the removal of signal peptides from prolipoproteins.</text>
</comment>
<dbReference type="PANTHER" id="PTHR33695:SF1">
    <property type="entry name" value="LIPOPROTEIN SIGNAL PEPTIDASE"/>
    <property type="match status" value="1"/>
</dbReference>
<evidence type="ECO:0000256" key="10">
    <source>
        <dbReference type="RuleBase" id="RU004181"/>
    </source>
</evidence>